<dbReference type="EMBL" id="LR796368">
    <property type="protein sequence ID" value="CAB4139814.1"/>
    <property type="molecule type" value="Genomic_DNA"/>
</dbReference>
<evidence type="ECO:0000313" key="1">
    <source>
        <dbReference type="EMBL" id="CAB4139814.1"/>
    </source>
</evidence>
<accession>A0A6J5LYX2</accession>
<reference evidence="1" key="1">
    <citation type="submission" date="2020-04" db="EMBL/GenBank/DDBJ databases">
        <authorList>
            <person name="Chiriac C."/>
            <person name="Salcher M."/>
            <person name="Ghai R."/>
            <person name="Kavagutti S V."/>
        </authorList>
    </citation>
    <scope>NUCLEOTIDE SEQUENCE</scope>
</reference>
<protein>
    <submittedName>
        <fullName evidence="1">Uncharacterized protein</fullName>
    </submittedName>
</protein>
<organism evidence="1">
    <name type="scientific">uncultured Caudovirales phage</name>
    <dbReference type="NCBI Taxonomy" id="2100421"/>
    <lineage>
        <taxon>Viruses</taxon>
        <taxon>Duplodnaviria</taxon>
        <taxon>Heunggongvirae</taxon>
        <taxon>Uroviricota</taxon>
        <taxon>Caudoviricetes</taxon>
        <taxon>Peduoviridae</taxon>
        <taxon>Maltschvirus</taxon>
        <taxon>Maltschvirus maltsch</taxon>
    </lineage>
</organism>
<sequence length="60" mass="7038">MKIDTKPIMPKNAMSVFYHRRATAEEIASGCEDIITREFFAYRCTDKNNRVKTSRVLLNR</sequence>
<gene>
    <name evidence="1" type="ORF">UFOVP354_44</name>
</gene>
<proteinExistence type="predicted"/>
<name>A0A6J5LYX2_9CAUD</name>